<comment type="caution">
    <text evidence="10">The sequence shown here is derived from an EMBL/GenBank/DDBJ whole genome shotgun (WGS) entry which is preliminary data.</text>
</comment>
<dbReference type="CDD" id="cd00462">
    <property type="entry name" value="PTH"/>
    <property type="match status" value="1"/>
</dbReference>
<dbReference type="Proteomes" id="UP000239007">
    <property type="component" value="Unassembled WGS sequence"/>
</dbReference>
<dbReference type="InterPro" id="IPR036416">
    <property type="entry name" value="Pept_tRNA_hydro_sf"/>
</dbReference>
<comment type="similarity">
    <text evidence="5 7 9">Belongs to the PTH family.</text>
</comment>
<keyword evidence="4 7" id="KW-0694">RNA-binding</keyword>
<feature type="binding site" evidence="7">
    <location>
        <position position="18"/>
    </location>
    <ligand>
        <name>tRNA</name>
        <dbReference type="ChEBI" id="CHEBI:17843"/>
    </ligand>
</feature>
<comment type="subunit">
    <text evidence="7">Monomer.</text>
</comment>
<comment type="catalytic activity">
    <reaction evidence="7 8">
        <text>an N-acyl-L-alpha-aminoacyl-tRNA + H2O = an N-acyl-L-amino acid + a tRNA + H(+)</text>
        <dbReference type="Rhea" id="RHEA:54448"/>
        <dbReference type="Rhea" id="RHEA-COMP:10123"/>
        <dbReference type="Rhea" id="RHEA-COMP:13883"/>
        <dbReference type="ChEBI" id="CHEBI:15377"/>
        <dbReference type="ChEBI" id="CHEBI:15378"/>
        <dbReference type="ChEBI" id="CHEBI:59874"/>
        <dbReference type="ChEBI" id="CHEBI:78442"/>
        <dbReference type="ChEBI" id="CHEBI:138191"/>
        <dbReference type="EC" id="3.1.1.29"/>
    </reaction>
</comment>
<feature type="site" description="Stabilizes the basic form of H active site to accept a proton" evidence="7">
    <location>
        <position position="96"/>
    </location>
</feature>
<evidence type="ECO:0000256" key="3">
    <source>
        <dbReference type="ARBA" id="ARBA00022801"/>
    </source>
</evidence>
<gene>
    <name evidence="7" type="primary">pth</name>
    <name evidence="10" type="ORF">BTO11_09535</name>
</gene>
<feature type="active site" description="Proton acceptor" evidence="7">
    <location>
        <position position="23"/>
    </location>
</feature>
<feature type="binding site" evidence="7">
    <location>
        <position position="71"/>
    </location>
    <ligand>
        <name>tRNA</name>
        <dbReference type="ChEBI" id="CHEBI:17843"/>
    </ligand>
</feature>
<organism evidence="10 11">
    <name type="scientific">Psychrosphaera saromensis</name>
    <dbReference type="NCBI Taxonomy" id="716813"/>
    <lineage>
        <taxon>Bacteria</taxon>
        <taxon>Pseudomonadati</taxon>
        <taxon>Pseudomonadota</taxon>
        <taxon>Gammaproteobacteria</taxon>
        <taxon>Alteromonadales</taxon>
        <taxon>Pseudoalteromonadaceae</taxon>
        <taxon>Psychrosphaera</taxon>
    </lineage>
</organism>
<feature type="binding site" evidence="7">
    <location>
        <position position="69"/>
    </location>
    <ligand>
        <name>tRNA</name>
        <dbReference type="ChEBI" id="CHEBI:17843"/>
    </ligand>
</feature>
<comment type="function">
    <text evidence="7">Hydrolyzes ribosome-free peptidyl-tRNAs (with 1 or more amino acids incorporated), which drop off the ribosome during protein synthesis, or as a result of ribosome stalling.</text>
</comment>
<keyword evidence="2 7" id="KW-0820">tRNA-binding</keyword>
<dbReference type="GO" id="GO:0004045">
    <property type="term" value="F:peptidyl-tRNA hydrolase activity"/>
    <property type="evidence" value="ECO:0007669"/>
    <property type="project" value="UniProtKB-UniRule"/>
</dbReference>
<dbReference type="GO" id="GO:0006515">
    <property type="term" value="P:protein quality control for misfolded or incompletely synthesized proteins"/>
    <property type="evidence" value="ECO:0007669"/>
    <property type="project" value="UniProtKB-UniRule"/>
</dbReference>
<dbReference type="EC" id="3.1.1.29" evidence="1 7"/>
<proteinExistence type="inferred from homology"/>
<dbReference type="GO" id="GO:0072344">
    <property type="term" value="P:rescue of stalled ribosome"/>
    <property type="evidence" value="ECO:0007669"/>
    <property type="project" value="UniProtKB-UniRule"/>
</dbReference>
<evidence type="ECO:0000256" key="5">
    <source>
        <dbReference type="ARBA" id="ARBA00038063"/>
    </source>
</evidence>
<evidence type="ECO:0000256" key="4">
    <source>
        <dbReference type="ARBA" id="ARBA00022884"/>
    </source>
</evidence>
<evidence type="ECO:0000313" key="10">
    <source>
        <dbReference type="EMBL" id="PQJ53881.1"/>
    </source>
</evidence>
<dbReference type="InterPro" id="IPR001328">
    <property type="entry name" value="Pept_tRNA_hydro"/>
</dbReference>
<dbReference type="Gene3D" id="3.40.50.1470">
    <property type="entry name" value="Peptidyl-tRNA hydrolase"/>
    <property type="match status" value="1"/>
</dbReference>
<dbReference type="PROSITE" id="PS01195">
    <property type="entry name" value="PEPT_TRNA_HYDROL_1"/>
    <property type="match status" value="1"/>
</dbReference>
<dbReference type="PROSITE" id="PS01196">
    <property type="entry name" value="PEPT_TRNA_HYDROL_2"/>
    <property type="match status" value="1"/>
</dbReference>
<reference evidence="10 11" key="1">
    <citation type="submission" date="2016-12" db="EMBL/GenBank/DDBJ databases">
        <title>Diversity of luminous bacteria.</title>
        <authorList>
            <person name="Yoshizawa S."/>
            <person name="Kogure K."/>
        </authorList>
    </citation>
    <scope>NUCLEOTIDE SEQUENCE [LARGE SCALE GENOMIC DNA]</scope>
    <source>
        <strain evidence="10 11">SA4-48</strain>
    </source>
</reference>
<dbReference type="RefSeq" id="WP_105052380.1">
    <property type="nucleotide sequence ID" value="NZ_BMYG01000002.1"/>
</dbReference>
<dbReference type="PANTHER" id="PTHR17224:SF1">
    <property type="entry name" value="PEPTIDYL-TRNA HYDROLASE"/>
    <property type="match status" value="1"/>
</dbReference>
<dbReference type="GO" id="GO:0005737">
    <property type="term" value="C:cytoplasm"/>
    <property type="evidence" value="ECO:0007669"/>
    <property type="project" value="UniProtKB-SubCell"/>
</dbReference>
<dbReference type="PANTHER" id="PTHR17224">
    <property type="entry name" value="PEPTIDYL-TRNA HYDROLASE"/>
    <property type="match status" value="1"/>
</dbReference>
<protein>
    <recommendedName>
        <fullName evidence="6 7">Peptidyl-tRNA hydrolase</fullName>
        <shortName evidence="7">Pth</shortName>
        <ecNumber evidence="1 7">3.1.1.29</ecNumber>
    </recommendedName>
</protein>
<dbReference type="InterPro" id="IPR018171">
    <property type="entry name" value="Pept_tRNA_hydro_CS"/>
</dbReference>
<dbReference type="AlphaFoldDB" id="A0A2S7UX86"/>
<evidence type="ECO:0000256" key="9">
    <source>
        <dbReference type="RuleBase" id="RU004320"/>
    </source>
</evidence>
<dbReference type="Pfam" id="PF01195">
    <property type="entry name" value="Pept_tRNA_hydro"/>
    <property type="match status" value="1"/>
</dbReference>
<evidence type="ECO:0000256" key="2">
    <source>
        <dbReference type="ARBA" id="ARBA00022555"/>
    </source>
</evidence>
<evidence type="ECO:0000313" key="11">
    <source>
        <dbReference type="Proteomes" id="UP000239007"/>
    </source>
</evidence>
<dbReference type="GO" id="GO:0000049">
    <property type="term" value="F:tRNA binding"/>
    <property type="evidence" value="ECO:0007669"/>
    <property type="project" value="UniProtKB-UniRule"/>
</dbReference>
<keyword evidence="7" id="KW-0963">Cytoplasm</keyword>
<dbReference type="SUPFAM" id="SSF53178">
    <property type="entry name" value="Peptidyl-tRNA hydrolase-like"/>
    <property type="match status" value="1"/>
</dbReference>
<feature type="site" description="Discriminates between blocked and unblocked aminoacyl-tRNA" evidence="7">
    <location>
        <position position="13"/>
    </location>
</feature>
<keyword evidence="3 7" id="KW-0378">Hydrolase</keyword>
<dbReference type="FunFam" id="3.40.50.1470:FF:000001">
    <property type="entry name" value="Peptidyl-tRNA hydrolase"/>
    <property type="match status" value="1"/>
</dbReference>
<dbReference type="NCBIfam" id="TIGR00447">
    <property type="entry name" value="pth"/>
    <property type="match status" value="1"/>
</dbReference>
<sequence>MSNDIQLIVGLANPGPEYQNTRHNAGAWFIEELCRSNNITLKNDPKYFGYSAKIVIAEQEVKLLIPTTFMNLSGKSVSAIANFYKIKPEQILVVHDELDLSPGVAKIKKGGGHGGHNGLKDIIAKMANNKEFYRLRIGIGHPGHRDKVTGWVLGKAPQADQEKIDAAIDEAVRCIEIWFKQDLKKAQNRLHSFSAE</sequence>
<keyword evidence="11" id="KW-1185">Reference proteome</keyword>
<evidence type="ECO:0000256" key="7">
    <source>
        <dbReference type="HAMAP-Rule" id="MF_00083"/>
    </source>
</evidence>
<comment type="subcellular location">
    <subcellularLocation>
        <location evidence="7">Cytoplasm</location>
    </subcellularLocation>
</comment>
<feature type="binding site" evidence="7">
    <location>
        <position position="117"/>
    </location>
    <ligand>
        <name>tRNA</name>
        <dbReference type="ChEBI" id="CHEBI:17843"/>
    </ligand>
</feature>
<evidence type="ECO:0000256" key="1">
    <source>
        <dbReference type="ARBA" id="ARBA00013260"/>
    </source>
</evidence>
<dbReference type="EMBL" id="MSCH01000003">
    <property type="protein sequence ID" value="PQJ53881.1"/>
    <property type="molecule type" value="Genomic_DNA"/>
</dbReference>
<comment type="function">
    <text evidence="7">Catalyzes the release of premature peptidyl moieties from peptidyl-tRNA molecules trapped in stalled 50S ribosomal subunits, and thus maintains levels of free tRNAs and 50S ribosomes.</text>
</comment>
<dbReference type="OrthoDB" id="9800507at2"/>
<evidence type="ECO:0000256" key="8">
    <source>
        <dbReference type="RuleBase" id="RU000673"/>
    </source>
</evidence>
<accession>A0A2S7UX86</accession>
<evidence type="ECO:0000256" key="6">
    <source>
        <dbReference type="ARBA" id="ARBA00050038"/>
    </source>
</evidence>
<dbReference type="HAMAP" id="MF_00083">
    <property type="entry name" value="Pept_tRNA_hydro_bact"/>
    <property type="match status" value="1"/>
</dbReference>
<name>A0A2S7UX86_9GAMM</name>